<dbReference type="eggNOG" id="ENOG502S0AP">
    <property type="taxonomic scope" value="Eukaryota"/>
</dbReference>
<organism evidence="4">
    <name type="scientific">Metarhizium acridum (strain CQMa 102)</name>
    <dbReference type="NCBI Taxonomy" id="655827"/>
    <lineage>
        <taxon>Eukaryota</taxon>
        <taxon>Fungi</taxon>
        <taxon>Dikarya</taxon>
        <taxon>Ascomycota</taxon>
        <taxon>Pezizomycotina</taxon>
        <taxon>Sordariomycetes</taxon>
        <taxon>Hypocreomycetidae</taxon>
        <taxon>Hypocreales</taxon>
        <taxon>Clavicipitaceae</taxon>
        <taxon>Metarhizium</taxon>
    </lineage>
</organism>
<sequence length="284" mass="32239">MASPVPMKHIDREDLYTNLEARIQYLHSFLDFSSNDIEALISGAKYIKALVPAVVNIVYRKLLQYDITARAFTTKNTTQGGEVGETLHEDSPQIVHRKMFLRAYLNKLCSDPSKMEFWEYLDKVGMMHVGLGRKHPLHIEYVHLGTCLGFIQDIMTEAILSHPRLHMYRKIALVKALNKVIWIQNDFMAKWHVREADEFGLLESDVLIEKEGYLHGKKILDDKLMADASAGLPTPTHSDEPKKSQCPFASSLPIPSPLRTSIEVDSEDMSVPIPESPKVEVEGR</sequence>
<dbReference type="AlphaFoldDB" id="E9E781"/>
<dbReference type="HOGENOM" id="CLU_063074_0_0_1"/>
<gene>
    <name evidence="3" type="ORF">MAC_05729</name>
</gene>
<dbReference type="Proteomes" id="UP000002499">
    <property type="component" value="Unassembled WGS sequence"/>
</dbReference>
<dbReference type="GO" id="GO:0020037">
    <property type="term" value="F:heme binding"/>
    <property type="evidence" value="ECO:0007669"/>
    <property type="project" value="InterPro"/>
</dbReference>
<dbReference type="PANTHER" id="PTHR42071">
    <property type="entry name" value="PROTOGLOBIN DOMAIN-CONTAINING PROTEIN"/>
    <property type="match status" value="1"/>
</dbReference>
<accession>E9E781</accession>
<feature type="region of interest" description="Disordered" evidence="1">
    <location>
        <begin position="230"/>
        <end position="284"/>
    </location>
</feature>
<evidence type="ECO:0000256" key="1">
    <source>
        <dbReference type="SAM" id="MobiDB-lite"/>
    </source>
</evidence>
<dbReference type="PANTHER" id="PTHR42071:SF1">
    <property type="entry name" value="GLOBIN-SENSOR DOMAIN-CONTAINING PROTEIN"/>
    <property type="match status" value="1"/>
</dbReference>
<feature type="domain" description="Globin-sensor" evidence="2">
    <location>
        <begin position="20"/>
        <end position="197"/>
    </location>
</feature>
<dbReference type="Pfam" id="PF11563">
    <property type="entry name" value="Protoglobin"/>
    <property type="match status" value="1"/>
</dbReference>
<evidence type="ECO:0000313" key="4">
    <source>
        <dbReference type="Proteomes" id="UP000002499"/>
    </source>
</evidence>
<keyword evidence="4" id="KW-1185">Reference proteome</keyword>
<proteinExistence type="predicted"/>
<evidence type="ECO:0000259" key="2">
    <source>
        <dbReference type="Pfam" id="PF11563"/>
    </source>
</evidence>
<reference evidence="3 4" key="1">
    <citation type="journal article" date="2011" name="PLoS Genet.">
        <title>Genome sequencing and comparative transcriptomics of the model entomopathogenic fungi Metarhizium anisopliae and M. acridum.</title>
        <authorList>
            <person name="Gao Q."/>
            <person name="Jin K."/>
            <person name="Ying S.H."/>
            <person name="Zhang Y."/>
            <person name="Xiao G."/>
            <person name="Shang Y."/>
            <person name="Duan Z."/>
            <person name="Hu X."/>
            <person name="Xie X.Q."/>
            <person name="Zhou G."/>
            <person name="Peng G."/>
            <person name="Luo Z."/>
            <person name="Huang W."/>
            <person name="Wang B."/>
            <person name="Fang W."/>
            <person name="Wang S."/>
            <person name="Zhong Y."/>
            <person name="Ma L.J."/>
            <person name="St Leger R.J."/>
            <person name="Zhao G.P."/>
            <person name="Pei Y."/>
            <person name="Feng M.G."/>
            <person name="Xia Y."/>
            <person name="Wang C."/>
        </authorList>
    </citation>
    <scope>NUCLEOTIDE SEQUENCE [LARGE SCALE GENOMIC DNA]</scope>
    <source>
        <strain evidence="3 4">CQMa 102</strain>
    </source>
</reference>
<dbReference type="InterPro" id="IPR012292">
    <property type="entry name" value="Globin/Proto"/>
</dbReference>
<dbReference type="InParanoid" id="E9E781"/>
<dbReference type="InterPro" id="IPR044398">
    <property type="entry name" value="Globin-sensor_dom"/>
</dbReference>
<dbReference type="OrthoDB" id="10027058at2759"/>
<dbReference type="Gene3D" id="1.10.490.10">
    <property type="entry name" value="Globins"/>
    <property type="match status" value="1"/>
</dbReference>
<dbReference type="OMA" id="YIHLGAC"/>
<protein>
    <recommendedName>
        <fullName evidence="2">Globin-sensor domain-containing protein</fullName>
    </recommendedName>
</protein>
<dbReference type="EMBL" id="GL698514">
    <property type="protein sequence ID" value="EFY88256.1"/>
    <property type="molecule type" value="Genomic_DNA"/>
</dbReference>
<name>E9E781_METAQ</name>
<evidence type="ECO:0000313" key="3">
    <source>
        <dbReference type="EMBL" id="EFY88256.1"/>
    </source>
</evidence>
<dbReference type="GO" id="GO:0019825">
    <property type="term" value="F:oxygen binding"/>
    <property type="evidence" value="ECO:0007669"/>
    <property type="project" value="InterPro"/>
</dbReference>